<evidence type="ECO:0000313" key="2">
    <source>
        <dbReference type="EMBL" id="MCP1171523.1"/>
    </source>
</evidence>
<keyword evidence="3" id="KW-1185">Reference proteome</keyword>
<name>A0AA42BGZ9_9RALS</name>
<evidence type="ECO:0000313" key="3">
    <source>
        <dbReference type="Proteomes" id="UP001162793"/>
    </source>
</evidence>
<dbReference type="Proteomes" id="UP001162793">
    <property type="component" value="Unassembled WGS sequence"/>
</dbReference>
<proteinExistence type="predicted"/>
<organism evidence="2 3">
    <name type="scientific">Ralstonia chuxiongensis</name>
    <dbReference type="NCBI Taxonomy" id="2957504"/>
    <lineage>
        <taxon>Bacteria</taxon>
        <taxon>Pseudomonadati</taxon>
        <taxon>Pseudomonadota</taxon>
        <taxon>Betaproteobacteria</taxon>
        <taxon>Burkholderiales</taxon>
        <taxon>Burkholderiaceae</taxon>
        <taxon>Ralstonia</taxon>
    </lineage>
</organism>
<comment type="caution">
    <text evidence="2">The sequence shown here is derived from an EMBL/GenBank/DDBJ whole genome shotgun (WGS) entry which is preliminary data.</text>
</comment>
<gene>
    <name evidence="2" type="ORF">NKG59_04100</name>
</gene>
<accession>A0AA42BGZ9</accession>
<feature type="domain" description="Immunity protein 63" evidence="1">
    <location>
        <begin position="49"/>
        <end position="128"/>
    </location>
</feature>
<dbReference type="AlphaFoldDB" id="A0AA42BGZ9"/>
<dbReference type="InterPro" id="IPR028952">
    <property type="entry name" value="Imm63"/>
</dbReference>
<reference evidence="3" key="1">
    <citation type="journal article" date="2023" name="Front. Microbiol.">
        <title>Ralstonia chuxiongensis sp. nov., Ralstonia mojiangensis sp. nov., and Ralstonia soli sp. nov., isolated from tobacco fields, are three novel species in the family Burkholderiaceae.</title>
        <authorList>
            <person name="Lu C.H."/>
            <person name="Zhang Y.Y."/>
            <person name="Jiang N."/>
            <person name="Chen W."/>
            <person name="Shao X."/>
            <person name="Zhao Z.M."/>
            <person name="Lu W.L."/>
            <person name="Hu X."/>
            <person name="Xi Y.X."/>
            <person name="Zou S.Y."/>
            <person name="Wei Q.J."/>
            <person name="Lin Z.L."/>
            <person name="Gong L."/>
            <person name="Gai X.T."/>
            <person name="Zhang L.Q."/>
            <person name="Li J.Y."/>
            <person name="Jin Y."/>
            <person name="Xia Z.Y."/>
        </authorList>
    </citation>
    <scope>NUCLEOTIDE SEQUENCE [LARGE SCALE GENOMIC DNA]</scope>
    <source>
        <strain evidence="3">21YRMH01-3</strain>
    </source>
</reference>
<dbReference type="Pfam" id="PF15599">
    <property type="entry name" value="Imm63"/>
    <property type="match status" value="1"/>
</dbReference>
<protein>
    <submittedName>
        <fullName evidence="2">Immunity 63 family protein</fullName>
    </submittedName>
</protein>
<dbReference type="RefSeq" id="WP_253535492.1">
    <property type="nucleotide sequence ID" value="NZ_JAMYWC010000001.1"/>
</dbReference>
<dbReference type="EMBL" id="JAMYWC010000001">
    <property type="protein sequence ID" value="MCP1171523.1"/>
    <property type="molecule type" value="Genomic_DNA"/>
</dbReference>
<evidence type="ECO:0000259" key="1">
    <source>
        <dbReference type="Pfam" id="PF15599"/>
    </source>
</evidence>
<sequence>MPTTVMRTLAEIEAEVARLAKRVSAPSNAYPTFGYTADFGRPHIEIESGQYHYVVVERGAEVLRESTSDLNELLYWIFEGVTFSMACAYELAHRIPGQDFRRLMFSKQVELLSSIDPDMARRGKDEIAKTLRNAPFDDNRS</sequence>